<comment type="caution">
    <text evidence="1">The sequence shown here is derived from an EMBL/GenBank/DDBJ whole genome shotgun (WGS) entry which is preliminary data.</text>
</comment>
<name>A0ABP7SWB5_9BURK</name>
<evidence type="ECO:0008006" key="3">
    <source>
        <dbReference type="Google" id="ProtNLM"/>
    </source>
</evidence>
<proteinExistence type="predicted"/>
<dbReference type="Gene3D" id="3.60.15.10">
    <property type="entry name" value="Ribonuclease Z/Hydroxyacylglutathione hydrolase-like"/>
    <property type="match status" value="1"/>
</dbReference>
<keyword evidence="2" id="KW-1185">Reference proteome</keyword>
<evidence type="ECO:0000313" key="2">
    <source>
        <dbReference type="Proteomes" id="UP001501353"/>
    </source>
</evidence>
<dbReference type="NCBIfam" id="TIGR04122">
    <property type="entry name" value="Xnuc_lig_assoc"/>
    <property type="match status" value="1"/>
</dbReference>
<dbReference type="Proteomes" id="UP001501353">
    <property type="component" value="Unassembled WGS sequence"/>
</dbReference>
<dbReference type="PANTHER" id="PTHR11203">
    <property type="entry name" value="CLEAVAGE AND POLYADENYLATION SPECIFICITY FACTOR FAMILY MEMBER"/>
    <property type="match status" value="1"/>
</dbReference>
<dbReference type="SUPFAM" id="SSF56281">
    <property type="entry name" value="Metallo-hydrolase/oxidoreductase"/>
    <property type="match status" value="1"/>
</dbReference>
<dbReference type="EMBL" id="BAAAZE010000005">
    <property type="protein sequence ID" value="GAA4017490.1"/>
    <property type="molecule type" value="Genomic_DNA"/>
</dbReference>
<gene>
    <name evidence="1" type="ORF">GCM10022212_11370</name>
</gene>
<protein>
    <recommendedName>
        <fullName evidence="3">DNA ligase-associated DEXH box helicase</fullName>
    </recommendedName>
</protein>
<sequence length="294" mass="32777">MPDLVVARPEGLYCVPGKFYIDPWRAVERTVITHGHADHSRTGHAHYGHRRWRRHPAQPLWQHQSIQALAYDETLIHYGVTISLHPAGHVLGSAQVRVEYQGEIWVASGDYKVEPDSTCAPFEPVRCDTFITESTFGMPIYRWQPQQLVFDEINDWWRANAANGRASVPFCYSFVKTQRILSGVDPSIGPIICHGAAEPLNRVYRDGGVALPATRLVTDISDKADLKHALVLAPPATAGSPWIKRFGDYSDAFASGWLLLPRCSLISTSRVRSTSIMVSCLSKPFSPIRSSGFL</sequence>
<reference evidence="2" key="1">
    <citation type="journal article" date="2019" name="Int. J. Syst. Evol. Microbiol.">
        <title>The Global Catalogue of Microorganisms (GCM) 10K type strain sequencing project: providing services to taxonomists for standard genome sequencing and annotation.</title>
        <authorList>
            <consortium name="The Broad Institute Genomics Platform"/>
            <consortium name="The Broad Institute Genome Sequencing Center for Infectious Disease"/>
            <person name="Wu L."/>
            <person name="Ma J."/>
        </authorList>
    </citation>
    <scope>NUCLEOTIDE SEQUENCE [LARGE SCALE GENOMIC DNA]</scope>
    <source>
        <strain evidence="2">JCM 16673</strain>
    </source>
</reference>
<organism evidence="1 2">
    <name type="scientific">Actimicrobium antarcticum</name>
    <dbReference type="NCBI Taxonomy" id="1051899"/>
    <lineage>
        <taxon>Bacteria</taxon>
        <taxon>Pseudomonadati</taxon>
        <taxon>Pseudomonadota</taxon>
        <taxon>Betaproteobacteria</taxon>
        <taxon>Burkholderiales</taxon>
        <taxon>Oxalobacteraceae</taxon>
        <taxon>Actimicrobium</taxon>
    </lineage>
</organism>
<dbReference type="PANTHER" id="PTHR11203:SF49">
    <property type="entry name" value="BLL1145 PROTEIN"/>
    <property type="match status" value="1"/>
</dbReference>
<evidence type="ECO:0000313" key="1">
    <source>
        <dbReference type="EMBL" id="GAA4017490.1"/>
    </source>
</evidence>
<dbReference type="InterPro" id="IPR036866">
    <property type="entry name" value="RibonucZ/Hydroxyglut_hydro"/>
</dbReference>
<dbReference type="InterPro" id="IPR050698">
    <property type="entry name" value="MBL"/>
</dbReference>
<accession>A0ABP7SWB5</accession>
<dbReference type="InterPro" id="IPR026360">
    <property type="entry name" value="Xnuc_lig_assoc"/>
</dbReference>